<dbReference type="AlphaFoldDB" id="A0AB38A6K8"/>
<keyword evidence="1" id="KW-0812">Transmembrane</keyword>
<accession>A0AB38A6K8</accession>
<feature type="transmembrane region" description="Helical" evidence="1">
    <location>
        <begin position="6"/>
        <end position="27"/>
    </location>
</feature>
<evidence type="ECO:0000313" key="2">
    <source>
        <dbReference type="EMBL" id="SEB68997.1"/>
    </source>
</evidence>
<gene>
    <name evidence="2" type="ORF">SAMN04489746_0883</name>
</gene>
<keyword evidence="1" id="KW-1133">Transmembrane helix</keyword>
<organism evidence="2 3">
    <name type="scientific">Atopobium minutum</name>
    <dbReference type="NCBI Taxonomy" id="1381"/>
    <lineage>
        <taxon>Bacteria</taxon>
        <taxon>Bacillati</taxon>
        <taxon>Actinomycetota</taxon>
        <taxon>Coriobacteriia</taxon>
        <taxon>Coriobacteriales</taxon>
        <taxon>Atopobiaceae</taxon>
        <taxon>Atopobium</taxon>
    </lineage>
</organism>
<comment type="caution">
    <text evidence="2">The sequence shown here is derived from an EMBL/GenBank/DDBJ whole genome shotgun (WGS) entry which is preliminary data.</text>
</comment>
<evidence type="ECO:0000256" key="1">
    <source>
        <dbReference type="SAM" id="Phobius"/>
    </source>
</evidence>
<name>A0AB38A6K8_9ACTN</name>
<feature type="transmembrane region" description="Helical" evidence="1">
    <location>
        <begin position="39"/>
        <end position="61"/>
    </location>
</feature>
<protein>
    <submittedName>
        <fullName evidence="2">Uncharacterized protein</fullName>
    </submittedName>
</protein>
<dbReference type="Proteomes" id="UP000183687">
    <property type="component" value="Unassembled WGS sequence"/>
</dbReference>
<sequence length="83" mass="8922">MIGMFPNYVLAAMSAGFLVFCFIRLVVQKAKVLAVGGGMVSLILQIILALIIFVMSVWGIVTNTAIQDIQHLIEQAAAQAIIC</sequence>
<reference evidence="2 3" key="1">
    <citation type="submission" date="2016-10" db="EMBL/GenBank/DDBJ databases">
        <authorList>
            <person name="Varghese N."/>
            <person name="Submissions S."/>
        </authorList>
    </citation>
    <scope>NUCLEOTIDE SEQUENCE [LARGE SCALE GENOMIC DNA]</scope>
    <source>
        <strain evidence="2 3">DSM 20586</strain>
    </source>
</reference>
<keyword evidence="1" id="KW-0472">Membrane</keyword>
<dbReference type="EMBL" id="FNSH01000001">
    <property type="protein sequence ID" value="SEB68997.1"/>
    <property type="molecule type" value="Genomic_DNA"/>
</dbReference>
<dbReference type="RefSeq" id="WP_002562950.1">
    <property type="nucleotide sequence ID" value="NZ_CALJSN010000007.1"/>
</dbReference>
<proteinExistence type="predicted"/>
<evidence type="ECO:0000313" key="3">
    <source>
        <dbReference type="Proteomes" id="UP000183687"/>
    </source>
</evidence>